<dbReference type="Proteomes" id="UP000260025">
    <property type="component" value="Unassembled WGS sequence"/>
</dbReference>
<dbReference type="RefSeq" id="WP_117444661.1">
    <property type="nucleotide sequence ID" value="NZ_JAJFEN010000046.1"/>
</dbReference>
<evidence type="ECO:0000259" key="2">
    <source>
        <dbReference type="Pfam" id="PF01370"/>
    </source>
</evidence>
<proteinExistence type="inferred from homology"/>
<comment type="caution">
    <text evidence="3">The sequence shown here is derived from an EMBL/GenBank/DDBJ whole genome shotgun (WGS) entry which is preliminary data.</text>
</comment>
<dbReference type="AlphaFoldDB" id="A0A3E2VI95"/>
<protein>
    <submittedName>
        <fullName evidence="3">NAD-dependent epimerase/dehydratase family protein</fullName>
    </submittedName>
</protein>
<dbReference type="PANTHER" id="PTHR43000">
    <property type="entry name" value="DTDP-D-GLUCOSE 4,6-DEHYDRATASE-RELATED"/>
    <property type="match status" value="1"/>
</dbReference>
<dbReference type="OrthoDB" id="9776016at2"/>
<feature type="domain" description="NAD-dependent epimerase/dehydratase" evidence="2">
    <location>
        <begin position="3"/>
        <end position="215"/>
    </location>
</feature>
<accession>A0A3E2VI95</accession>
<dbReference type="Gene3D" id="3.40.50.720">
    <property type="entry name" value="NAD(P)-binding Rossmann-like Domain"/>
    <property type="match status" value="1"/>
</dbReference>
<dbReference type="InterPro" id="IPR001509">
    <property type="entry name" value="Epimerase_deHydtase"/>
</dbReference>
<gene>
    <name evidence="3" type="ORF">DXA38_19615</name>
</gene>
<dbReference type="InterPro" id="IPR036291">
    <property type="entry name" value="NAD(P)-bd_dom_sf"/>
</dbReference>
<organism evidence="3 4">
    <name type="scientific">Clostridium innocuum</name>
    <dbReference type="NCBI Taxonomy" id="1522"/>
    <lineage>
        <taxon>Bacteria</taxon>
        <taxon>Bacillati</taxon>
        <taxon>Bacillota</taxon>
        <taxon>Clostridia</taxon>
        <taxon>Eubacteriales</taxon>
        <taxon>Clostridiaceae</taxon>
        <taxon>Clostridium</taxon>
    </lineage>
</organism>
<dbReference type="SUPFAM" id="SSF51735">
    <property type="entry name" value="NAD(P)-binding Rossmann-fold domains"/>
    <property type="match status" value="1"/>
</dbReference>
<name>A0A3E2VI95_CLOIN</name>
<sequence length="365" mass="42361">MKALIFGGTGAIGTPLVKMLAGKGYQVYVTTRSDRISKNQNIKYLKGNAHDFYFIQELLKDNRYDIIVDFMIYRTEEFNQRIMLLLTSTTHYIFLSSSRVYANSTSVITEESPRLLDICKDQEYLKTDEYALAKARQEDILFTSEYKNWTILRPYITYNAERLQLATLEKDIWLKRALQGMSIPLPKDVAMHRTTLTFGDDVAKAIICLIGNSNAMHEAIHLTGDEAITWEEILNIYSNALVRKTGKKPKIWMPKNSDFIADIMGNYYQIYYDRKFDRVFDNSKMRAICCKDFQFTPIQKGLTNCIENFIDNPSFKELDAAVIAKFDYYSRDVTALKNFTGIEQKLKYIAWRYAPKIIKMVKSNC</sequence>
<evidence type="ECO:0000313" key="3">
    <source>
        <dbReference type="EMBL" id="RGC10389.1"/>
    </source>
</evidence>
<reference evidence="3 4" key="1">
    <citation type="submission" date="2018-08" db="EMBL/GenBank/DDBJ databases">
        <title>A genome reference for cultivated species of the human gut microbiota.</title>
        <authorList>
            <person name="Zou Y."/>
            <person name="Xue W."/>
            <person name="Luo G."/>
        </authorList>
    </citation>
    <scope>NUCLEOTIDE SEQUENCE [LARGE SCALE GENOMIC DNA]</scope>
    <source>
        <strain evidence="3 4">OF01-2LB</strain>
    </source>
</reference>
<evidence type="ECO:0000256" key="1">
    <source>
        <dbReference type="ARBA" id="ARBA00007637"/>
    </source>
</evidence>
<dbReference type="EMBL" id="QVEV01000044">
    <property type="protein sequence ID" value="RGC10389.1"/>
    <property type="molecule type" value="Genomic_DNA"/>
</dbReference>
<dbReference type="Pfam" id="PF01370">
    <property type="entry name" value="Epimerase"/>
    <property type="match status" value="1"/>
</dbReference>
<evidence type="ECO:0000313" key="4">
    <source>
        <dbReference type="Proteomes" id="UP000260025"/>
    </source>
</evidence>
<comment type="similarity">
    <text evidence="1">Belongs to the NAD(P)-dependent epimerase/dehydratase family.</text>
</comment>